<dbReference type="GO" id="GO:0006412">
    <property type="term" value="P:translation"/>
    <property type="evidence" value="ECO:0007669"/>
    <property type="project" value="UniProtKB-KW"/>
</dbReference>
<reference evidence="7" key="1">
    <citation type="submission" date="2019-08" db="EMBL/GenBank/DDBJ databases">
        <authorList>
            <person name="Kucharzyk K."/>
            <person name="Murdoch R.W."/>
            <person name="Higgins S."/>
            <person name="Loffler F."/>
        </authorList>
    </citation>
    <scope>NUCLEOTIDE SEQUENCE</scope>
</reference>
<sequence>MMDLVKQLEVKNGVVLWPIRTAVSGKQFTPGGAFEIAEILGKEESLRRIRIGIEKLKEVQ</sequence>
<dbReference type="InterPro" id="IPR045462">
    <property type="entry name" value="aa-tRNA-synth_I_cd-bd"/>
</dbReference>
<dbReference type="EMBL" id="VSSQ01057173">
    <property type="protein sequence ID" value="MPN10984.1"/>
    <property type="molecule type" value="Genomic_DNA"/>
</dbReference>
<evidence type="ECO:0000256" key="1">
    <source>
        <dbReference type="ARBA" id="ARBA00022598"/>
    </source>
</evidence>
<accession>A0A645FER2</accession>
<evidence type="ECO:0000256" key="5">
    <source>
        <dbReference type="ARBA" id="ARBA00023146"/>
    </source>
</evidence>
<dbReference type="Gene3D" id="1.10.10.350">
    <property type="match status" value="1"/>
</dbReference>
<comment type="caution">
    <text evidence="7">The sequence shown here is derived from an EMBL/GenBank/DDBJ whole genome shotgun (WGS) entry which is preliminary data.</text>
</comment>
<dbReference type="GO" id="GO:0000049">
    <property type="term" value="F:tRNA binding"/>
    <property type="evidence" value="ECO:0007669"/>
    <property type="project" value="InterPro"/>
</dbReference>
<keyword evidence="4" id="KW-0648">Protein biosynthesis</keyword>
<evidence type="ECO:0000313" key="7">
    <source>
        <dbReference type="EMBL" id="MPN10984.1"/>
    </source>
</evidence>
<keyword evidence="2" id="KW-0547">Nucleotide-binding</keyword>
<dbReference type="Pfam" id="PF19269">
    <property type="entry name" value="Anticodon_2"/>
    <property type="match status" value="1"/>
</dbReference>
<dbReference type="GO" id="GO:0005524">
    <property type="term" value="F:ATP binding"/>
    <property type="evidence" value="ECO:0007669"/>
    <property type="project" value="UniProtKB-KW"/>
</dbReference>
<evidence type="ECO:0000256" key="3">
    <source>
        <dbReference type="ARBA" id="ARBA00022840"/>
    </source>
</evidence>
<proteinExistence type="predicted"/>
<dbReference type="GO" id="GO:0004812">
    <property type="term" value="F:aminoacyl-tRNA ligase activity"/>
    <property type="evidence" value="ECO:0007669"/>
    <property type="project" value="UniProtKB-KW"/>
</dbReference>
<name>A0A645FER2_9ZZZZ</name>
<evidence type="ECO:0000256" key="4">
    <source>
        <dbReference type="ARBA" id="ARBA00022917"/>
    </source>
</evidence>
<dbReference type="InterPro" id="IPR008925">
    <property type="entry name" value="aa_tRNA-synth_I_cd-bd_sf"/>
</dbReference>
<keyword evidence="5" id="KW-0030">Aminoacyl-tRNA synthetase</keyword>
<keyword evidence="1" id="KW-0436">Ligase</keyword>
<keyword evidence="3" id="KW-0067">ATP-binding</keyword>
<dbReference type="AlphaFoldDB" id="A0A645FER2"/>
<organism evidence="7">
    <name type="scientific">bioreactor metagenome</name>
    <dbReference type="NCBI Taxonomy" id="1076179"/>
    <lineage>
        <taxon>unclassified sequences</taxon>
        <taxon>metagenomes</taxon>
        <taxon>ecological metagenomes</taxon>
    </lineage>
</organism>
<gene>
    <name evidence="7" type="ORF">SDC9_158282</name>
</gene>
<dbReference type="SUPFAM" id="SSF48163">
    <property type="entry name" value="An anticodon-binding domain of class I aminoacyl-tRNA synthetases"/>
    <property type="match status" value="1"/>
</dbReference>
<protein>
    <recommendedName>
        <fullName evidence="6">Aminoacyl-tRNA synthetase class I anticodon-binding domain-containing protein</fullName>
    </recommendedName>
</protein>
<evidence type="ECO:0000256" key="2">
    <source>
        <dbReference type="ARBA" id="ARBA00022741"/>
    </source>
</evidence>
<dbReference type="InterPro" id="IPR020751">
    <property type="entry name" value="aa-tRNA-synth_I_codon-bd_sub2"/>
</dbReference>
<feature type="domain" description="Aminoacyl-tRNA synthetase class I anticodon-binding" evidence="6">
    <location>
        <begin position="1"/>
        <end position="53"/>
    </location>
</feature>
<evidence type="ECO:0000259" key="6">
    <source>
        <dbReference type="Pfam" id="PF19269"/>
    </source>
</evidence>